<comment type="caution">
    <text evidence="2">The sequence shown here is derived from an EMBL/GenBank/DDBJ whole genome shotgun (WGS) entry which is preliminary data.</text>
</comment>
<dbReference type="RefSeq" id="XP_018164701.1">
    <property type="nucleotide sequence ID" value="XM_018296339.1"/>
</dbReference>
<dbReference type="EMBL" id="LTAN01000001">
    <property type="protein sequence ID" value="OBR16184.1"/>
    <property type="molecule type" value="Genomic_DNA"/>
</dbReference>
<dbReference type="AlphaFoldDB" id="A0A1B7YW62"/>
<sequence>MEFSEQKAGPYIHPTQQTLLSSDPCFAERLKTACHSSDAHDVDMHHGLKFDLCAHHVRRVRSRLRGSRPPLRRGISLAPRAGRTQPGGGAHYASWA</sequence>
<dbReference type="KEGG" id="chig:CH63R_01364"/>
<dbReference type="GeneID" id="28860446"/>
<reference evidence="3" key="1">
    <citation type="journal article" date="2017" name="BMC Genomics">
        <title>Gapless genome assembly of Colletotrichum higginsianum reveals chromosome structure and association of transposable elements with secondary metabolite gene clusters.</title>
        <authorList>
            <person name="Dallery J.-F."/>
            <person name="Lapalu N."/>
            <person name="Zampounis A."/>
            <person name="Pigne S."/>
            <person name="Luyten I."/>
            <person name="Amselem J."/>
            <person name="Wittenberg A.H.J."/>
            <person name="Zhou S."/>
            <person name="de Queiroz M.V."/>
            <person name="Robin G.P."/>
            <person name="Auger A."/>
            <person name="Hainaut M."/>
            <person name="Henrissat B."/>
            <person name="Kim K.-T."/>
            <person name="Lee Y.-H."/>
            <person name="Lespinet O."/>
            <person name="Schwartz D.C."/>
            <person name="Thon M.R."/>
            <person name="O'Connell R.J."/>
        </authorList>
    </citation>
    <scope>NUCLEOTIDE SEQUENCE [LARGE SCALE GENOMIC DNA]</scope>
    <source>
        <strain evidence="3">IMI 349063</strain>
    </source>
</reference>
<evidence type="ECO:0000313" key="2">
    <source>
        <dbReference type="EMBL" id="OBR16184.1"/>
    </source>
</evidence>
<protein>
    <submittedName>
        <fullName evidence="2">Uncharacterized protein</fullName>
    </submittedName>
</protein>
<evidence type="ECO:0000313" key="3">
    <source>
        <dbReference type="Proteomes" id="UP000092177"/>
    </source>
</evidence>
<organism evidence="2 3">
    <name type="scientific">Colletotrichum higginsianum (strain IMI 349063)</name>
    <name type="common">Crucifer anthracnose fungus</name>
    <dbReference type="NCBI Taxonomy" id="759273"/>
    <lineage>
        <taxon>Eukaryota</taxon>
        <taxon>Fungi</taxon>
        <taxon>Dikarya</taxon>
        <taxon>Ascomycota</taxon>
        <taxon>Pezizomycotina</taxon>
        <taxon>Sordariomycetes</taxon>
        <taxon>Hypocreomycetidae</taxon>
        <taxon>Glomerellales</taxon>
        <taxon>Glomerellaceae</taxon>
        <taxon>Colletotrichum</taxon>
        <taxon>Colletotrichum destructivum species complex</taxon>
    </lineage>
</organism>
<feature type="region of interest" description="Disordered" evidence="1">
    <location>
        <begin position="64"/>
        <end position="96"/>
    </location>
</feature>
<dbReference type="Proteomes" id="UP000092177">
    <property type="component" value="Chromosome 1"/>
</dbReference>
<proteinExistence type="predicted"/>
<name>A0A1B7YW62_COLHI</name>
<keyword evidence="3" id="KW-1185">Reference proteome</keyword>
<gene>
    <name evidence="2" type="ORF">CH63R_01364</name>
</gene>
<evidence type="ECO:0000256" key="1">
    <source>
        <dbReference type="SAM" id="MobiDB-lite"/>
    </source>
</evidence>
<dbReference type="VEuPathDB" id="FungiDB:CH63R_01364"/>
<accession>A0A1B7YW62</accession>